<protein>
    <submittedName>
        <fullName evidence="1">Ankyrin repeat-containing domain protein</fullName>
    </submittedName>
</protein>
<evidence type="ECO:0000313" key="1">
    <source>
        <dbReference type="EMBL" id="KAI6084881.1"/>
    </source>
</evidence>
<comment type="caution">
    <text evidence="1">The sequence shown here is derived from an EMBL/GenBank/DDBJ whole genome shotgun (WGS) entry which is preliminary data.</text>
</comment>
<reference evidence="1 2" key="1">
    <citation type="journal article" date="2022" name="New Phytol.">
        <title>Ecological generalism drives hyperdiversity of secondary metabolite gene clusters in xylarialean endophytes.</title>
        <authorList>
            <person name="Franco M.E.E."/>
            <person name="Wisecaver J.H."/>
            <person name="Arnold A.E."/>
            <person name="Ju Y.M."/>
            <person name="Slot J.C."/>
            <person name="Ahrendt S."/>
            <person name="Moore L.P."/>
            <person name="Eastman K.E."/>
            <person name="Scott K."/>
            <person name="Konkel Z."/>
            <person name="Mondo S.J."/>
            <person name="Kuo A."/>
            <person name="Hayes R.D."/>
            <person name="Haridas S."/>
            <person name="Andreopoulos B."/>
            <person name="Riley R."/>
            <person name="LaButti K."/>
            <person name="Pangilinan J."/>
            <person name="Lipzen A."/>
            <person name="Amirebrahimi M."/>
            <person name="Yan J."/>
            <person name="Adam C."/>
            <person name="Keymanesh K."/>
            <person name="Ng V."/>
            <person name="Louie K."/>
            <person name="Northen T."/>
            <person name="Drula E."/>
            <person name="Henrissat B."/>
            <person name="Hsieh H.M."/>
            <person name="Youens-Clark K."/>
            <person name="Lutzoni F."/>
            <person name="Miadlikowska J."/>
            <person name="Eastwood D.C."/>
            <person name="Hamelin R.C."/>
            <person name="Grigoriev I.V."/>
            <person name="U'Ren J.M."/>
        </authorList>
    </citation>
    <scope>NUCLEOTIDE SEQUENCE [LARGE SCALE GENOMIC DNA]</scope>
    <source>
        <strain evidence="1 2">ER1909</strain>
    </source>
</reference>
<name>A0ACC0CWQ6_9PEZI</name>
<organism evidence="1 2">
    <name type="scientific">Hypoxylon rubiginosum</name>
    <dbReference type="NCBI Taxonomy" id="110542"/>
    <lineage>
        <taxon>Eukaryota</taxon>
        <taxon>Fungi</taxon>
        <taxon>Dikarya</taxon>
        <taxon>Ascomycota</taxon>
        <taxon>Pezizomycotina</taxon>
        <taxon>Sordariomycetes</taxon>
        <taxon>Xylariomycetidae</taxon>
        <taxon>Xylariales</taxon>
        <taxon>Hypoxylaceae</taxon>
        <taxon>Hypoxylon</taxon>
    </lineage>
</organism>
<dbReference type="EMBL" id="MU394331">
    <property type="protein sequence ID" value="KAI6084881.1"/>
    <property type="molecule type" value="Genomic_DNA"/>
</dbReference>
<accession>A0ACC0CWQ6</accession>
<keyword evidence="2" id="KW-1185">Reference proteome</keyword>
<dbReference type="Proteomes" id="UP001497680">
    <property type="component" value="Unassembled WGS sequence"/>
</dbReference>
<proteinExistence type="predicted"/>
<sequence length="554" mass="61481">MPPTLFTLPTELLYQVAENLENPDLVSFSTTCRFIHSIADTVLYRLAANRLPYLLPWACEARQIVVVQKLLTAGASPNTPHRLPQSRLCHLHGHNADSGTYSEKQLEKRKLDDPMSLLSKVYYPRSRPKSTLKNTDYNPERLETYSPARCYWFPIHAAAKAGCDEIIKLLVKHGSYLDPPSVGFCWCPRFLKKDNDIGHGPFKWTPLHAALCSRNEDTAQLLISLGASLSVDFSDSPTVLHSAAAHGCVSILNHQSTEPSFDANTKDKYGLTPLAHARGRRLERQTSSWLVAHGADVNTVLGLDGWTLLHSTLDGERYHDAAKLIDSGADIHAVVTFDEGGFGDYRPITFPCRRKFEWSEFGWSEFELRLSQGGEEERTKLVEKLIKLGASVETRHDRINQPLIVASMSHFLPIIKLLVAAGADICGEDGFGYFPLMAAVDMLPEEPMGAGSDDDDLRLETVIWLLDHGANINQVSPVGETPLKALCSAVFIGPLQSRLQARLARLLLERGADPNISDQSGSTALKRALEYGHKDIIQDLLKYGARGYAEYANR</sequence>
<gene>
    <name evidence="1" type="ORF">F4821DRAFT_241801</name>
</gene>
<evidence type="ECO:0000313" key="2">
    <source>
        <dbReference type="Proteomes" id="UP001497680"/>
    </source>
</evidence>